<sequence length="98" mass="11308">MHVTLVHVHVKPKHIDDFIAATRLNHLASVRESGNRRFDILQVPDESSQFILYEAYATAEDAAAHKQTEHYLTWRDTVADWMAQPRQGVPYRALLPED</sequence>
<dbReference type="STRING" id="1538553.JT25_012595"/>
<name>A0A126T5E9_9GAMM</name>
<gene>
    <name evidence="2" type="ORF">JT25_012595</name>
</gene>
<feature type="domain" description="ABM" evidence="1">
    <location>
        <begin position="2"/>
        <end position="90"/>
    </location>
</feature>
<dbReference type="OrthoDB" id="9812754at2"/>
<dbReference type="GO" id="GO:0004497">
    <property type="term" value="F:monooxygenase activity"/>
    <property type="evidence" value="ECO:0007669"/>
    <property type="project" value="UniProtKB-KW"/>
</dbReference>
<keyword evidence="2" id="KW-0503">Monooxygenase</keyword>
<dbReference type="PROSITE" id="PS51725">
    <property type="entry name" value="ABM"/>
    <property type="match status" value="1"/>
</dbReference>
<dbReference type="EMBL" id="CP014476">
    <property type="protein sequence ID" value="AMK77305.1"/>
    <property type="molecule type" value="Genomic_DNA"/>
</dbReference>
<keyword evidence="2" id="KW-0560">Oxidoreductase</keyword>
<organism evidence="2 3">
    <name type="scientific">Methylomonas denitrificans</name>
    <dbReference type="NCBI Taxonomy" id="1538553"/>
    <lineage>
        <taxon>Bacteria</taxon>
        <taxon>Pseudomonadati</taxon>
        <taxon>Pseudomonadota</taxon>
        <taxon>Gammaproteobacteria</taxon>
        <taxon>Methylococcales</taxon>
        <taxon>Methylococcaceae</taxon>
        <taxon>Methylomonas</taxon>
    </lineage>
</organism>
<evidence type="ECO:0000313" key="2">
    <source>
        <dbReference type="EMBL" id="AMK77305.1"/>
    </source>
</evidence>
<proteinExistence type="predicted"/>
<reference evidence="2 3" key="1">
    <citation type="journal article" date="2015" name="Environ. Microbiol.">
        <title>Methane oxidation coupled to nitrate reduction under hypoxia by the Gammaproteobacterium Methylomonas denitrificans, sp. nov. type strain FJG1.</title>
        <authorList>
            <person name="Kits K.D."/>
            <person name="Klotz M.G."/>
            <person name="Stein L.Y."/>
        </authorList>
    </citation>
    <scope>NUCLEOTIDE SEQUENCE [LARGE SCALE GENOMIC DNA]</scope>
    <source>
        <strain evidence="2 3">FJG1</strain>
    </source>
</reference>
<dbReference type="GO" id="GO:0005829">
    <property type="term" value="C:cytosol"/>
    <property type="evidence" value="ECO:0007669"/>
    <property type="project" value="TreeGrafter"/>
</dbReference>
<dbReference type="InterPro" id="IPR011008">
    <property type="entry name" value="Dimeric_a/b-barrel"/>
</dbReference>
<dbReference type="AlphaFoldDB" id="A0A126T5E9"/>
<evidence type="ECO:0000259" key="1">
    <source>
        <dbReference type="PROSITE" id="PS51725"/>
    </source>
</evidence>
<dbReference type="InterPro" id="IPR007138">
    <property type="entry name" value="ABM_dom"/>
</dbReference>
<keyword evidence="3" id="KW-1185">Reference proteome</keyword>
<dbReference type="RefSeq" id="WP_036279890.1">
    <property type="nucleotide sequence ID" value="NZ_CP014476.1"/>
</dbReference>
<dbReference type="Gene3D" id="3.30.70.100">
    <property type="match status" value="1"/>
</dbReference>
<protein>
    <submittedName>
        <fullName evidence="2">Antibiotic biosynthesis monooxygenase</fullName>
    </submittedName>
</protein>
<dbReference type="PANTHER" id="PTHR33336:SF1">
    <property type="entry name" value="(4S)-4-HYDROXY-5-PHOSPHONOOXYPENTANE-2,3-DIONE ISOMERASE"/>
    <property type="match status" value="1"/>
</dbReference>
<evidence type="ECO:0000313" key="3">
    <source>
        <dbReference type="Proteomes" id="UP000030512"/>
    </source>
</evidence>
<dbReference type="SUPFAM" id="SSF54909">
    <property type="entry name" value="Dimeric alpha+beta barrel"/>
    <property type="match status" value="1"/>
</dbReference>
<dbReference type="KEGG" id="mdn:JT25_012595"/>
<dbReference type="InterPro" id="IPR050744">
    <property type="entry name" value="AI-2_Isomerase_LsrG"/>
</dbReference>
<dbReference type="Proteomes" id="UP000030512">
    <property type="component" value="Chromosome"/>
</dbReference>
<accession>A0A126T5E9</accession>
<dbReference type="Pfam" id="PF03992">
    <property type="entry name" value="ABM"/>
    <property type="match status" value="1"/>
</dbReference>
<dbReference type="PANTHER" id="PTHR33336">
    <property type="entry name" value="QUINOL MONOOXYGENASE YGIN-RELATED"/>
    <property type="match status" value="1"/>
</dbReference>